<sequence length="68" mass="8060">MSVFQFCCIFNLSGQCGYEHNLYDQLLFFPKTSDKCHFSYNLKKYLNKMTDVNLKAAYANLLFHMMMV</sequence>
<protein>
    <submittedName>
        <fullName evidence="1">Uncharacterized protein</fullName>
    </submittedName>
</protein>
<organism evidence="1 2">
    <name type="scientific">Theropithecus gelada</name>
    <name type="common">Gelada baboon</name>
    <dbReference type="NCBI Taxonomy" id="9565"/>
    <lineage>
        <taxon>Eukaryota</taxon>
        <taxon>Metazoa</taxon>
        <taxon>Chordata</taxon>
        <taxon>Craniata</taxon>
        <taxon>Vertebrata</taxon>
        <taxon>Euteleostomi</taxon>
        <taxon>Mammalia</taxon>
        <taxon>Eutheria</taxon>
        <taxon>Euarchontoglires</taxon>
        <taxon>Primates</taxon>
        <taxon>Haplorrhini</taxon>
        <taxon>Catarrhini</taxon>
        <taxon>Cercopithecidae</taxon>
        <taxon>Cercopithecinae</taxon>
        <taxon>Theropithecus</taxon>
    </lineage>
</organism>
<dbReference type="AlphaFoldDB" id="A0A8D2G3M9"/>
<dbReference type="Proteomes" id="UP000694411">
    <property type="component" value="Chromosome 8"/>
</dbReference>
<evidence type="ECO:0000313" key="2">
    <source>
        <dbReference type="Proteomes" id="UP000694411"/>
    </source>
</evidence>
<reference evidence="1" key="3">
    <citation type="submission" date="2025-09" db="UniProtKB">
        <authorList>
            <consortium name="Ensembl"/>
        </authorList>
    </citation>
    <scope>IDENTIFICATION</scope>
</reference>
<keyword evidence="2" id="KW-1185">Reference proteome</keyword>
<dbReference type="Ensembl" id="ENSTGET00000038523.1">
    <property type="protein sequence ID" value="ENSTGEP00000032442.1"/>
    <property type="gene ID" value="ENSTGEG00000025933.1"/>
</dbReference>
<name>A0A8D2G3M9_THEGE</name>
<proteinExistence type="predicted"/>
<accession>A0A8D2G3M9</accession>
<evidence type="ECO:0000313" key="1">
    <source>
        <dbReference type="Ensembl" id="ENSTGEP00000032442.1"/>
    </source>
</evidence>
<reference evidence="1" key="1">
    <citation type="submission" date="2018-05" db="EMBL/GenBank/DDBJ databases">
        <title>Whole genome of Theropithecus gelada.</title>
        <authorList>
            <person name="Chiou K.L."/>
            <person name="Snyder-Mackler N."/>
        </authorList>
    </citation>
    <scope>NUCLEOTIDE SEQUENCE [LARGE SCALE GENOMIC DNA]</scope>
</reference>
<reference evidence="1" key="2">
    <citation type="submission" date="2025-08" db="UniProtKB">
        <authorList>
            <consortium name="Ensembl"/>
        </authorList>
    </citation>
    <scope>IDENTIFICATION</scope>
</reference>